<reference evidence="10" key="1">
    <citation type="submission" date="2021-03" db="EMBL/GenBank/DDBJ databases">
        <authorList>
            <person name="Tagirdzhanova G."/>
        </authorList>
    </citation>
    <scope>NUCLEOTIDE SEQUENCE</scope>
</reference>
<feature type="compositionally biased region" description="Basic and acidic residues" evidence="7">
    <location>
        <begin position="1306"/>
        <end position="1320"/>
    </location>
</feature>
<evidence type="ECO:0000256" key="5">
    <source>
        <dbReference type="ARBA" id="ARBA00023212"/>
    </source>
</evidence>
<dbReference type="PANTHER" id="PTHR23159">
    <property type="entry name" value="CENTROSOMAL PROTEIN 2"/>
    <property type="match status" value="1"/>
</dbReference>
<evidence type="ECO:0000313" key="10">
    <source>
        <dbReference type="EMBL" id="CAF9916772.1"/>
    </source>
</evidence>
<dbReference type="OrthoDB" id="10255000at2759"/>
<feature type="region of interest" description="Disordered" evidence="7">
    <location>
        <begin position="441"/>
        <end position="466"/>
    </location>
</feature>
<feature type="coiled-coil region" evidence="6">
    <location>
        <begin position="962"/>
        <end position="1212"/>
    </location>
</feature>
<feature type="region of interest" description="Disordered" evidence="7">
    <location>
        <begin position="397"/>
        <end position="422"/>
    </location>
</feature>
<feature type="domain" description="Centrosomin N-terminal motif 1" evidence="8">
    <location>
        <begin position="174"/>
        <end position="247"/>
    </location>
</feature>
<evidence type="ECO:0000256" key="6">
    <source>
        <dbReference type="SAM" id="Coils"/>
    </source>
</evidence>
<evidence type="ECO:0000256" key="4">
    <source>
        <dbReference type="ARBA" id="ARBA00023054"/>
    </source>
</evidence>
<dbReference type="Pfam" id="PF07989">
    <property type="entry name" value="Cnn_1N"/>
    <property type="match status" value="1"/>
</dbReference>
<protein>
    <submittedName>
        <fullName evidence="10">Uncharacterized protein</fullName>
    </submittedName>
</protein>
<evidence type="ECO:0000256" key="1">
    <source>
        <dbReference type="ARBA" id="ARBA00004267"/>
    </source>
</evidence>
<feature type="region of interest" description="Disordered" evidence="7">
    <location>
        <begin position="1301"/>
        <end position="1320"/>
    </location>
</feature>
<dbReference type="GO" id="GO:0005737">
    <property type="term" value="C:cytoplasm"/>
    <property type="evidence" value="ECO:0007669"/>
    <property type="project" value="UniProtKB-ARBA"/>
</dbReference>
<sequence>MAYIETPRTDAGNATYMTNGHDFENFSLEPSLLSPLKRKDEIFSQLRNGRGISLKTPRARVPLADRRNLPGRTEFTPLLQSVARKKLERNGKLGGAPETPAFLKASYQGGDSPALPRGDVSGVYGSDLGSSVLGDGDGTPMPQVASSSAQSTPLAILPKRDAAGVLTDQGNMMTLREQENIINKVEKENFGLKLKIHFLEESLRKSGPGFNEAALKENTDLKVDKVTIQKELRQCKKLLSVAERNIEEFKRHVEDLQEKAKRKHADETLRRQLEDLKSDLAAKESKIEELRQRLETAEGDREELDKLKGDIEDLGADLREKDRVIEERDDEIDKLKEQSRKDSDEFNEVCAELEASKKRIEDLEQERGDSAQQAARLKEAQGELQDALEAKQRVEGDLDELRDEMSNKSINTRGLSRQLEDKANKLQSDLTSLREKHAQLQEHFDDKSRQASKLQEQLRDANQDADVRDQRLKDQNELLHHEHESIVRKCESLTTQAEKAIKDLQSKSEEKDLLHSRHDALTAESQTLQKDLTRAQATVQELEENLEDERQHAQNNDRQLRSEAKIEIVRLSEEVDSLHREIEDKEAQFAAHQDHLESQRRGLQLQKERAEEQAAGLQRTISKLQETEGTLSGREIQLKEALESEKQRHKSEEAVLERQVQELNADVDEKRQALDELRSDLSQTREDLRISQREQVALEDKVQALEDEVEVLQSGLDEEADKAREEMQAAEQQADDLRSSLNTAKKELAQVQDNSAEKPGEVVNGLNTRLHAADEQLRQVKIEKQSLQDKLATVSLDLRSLQSSSAEILAERDEVRSQLDQMRNKVDETFKFDQEKIDLRTSKLKLENEIGRLREERKGLVGKNAAVERELESEIQRATLEEGRLNDEVLDLQQKVTAATGGRDRELTVAKQKAQRLEARVNELEGLTGKIEENGEALAELSLVQRDLLTARKNEAEYLHREAAQKEAVRDLKQKLTRLERLSHEQEIARLTVDSPKSSIGGSARKNELVEVERQLADAHQKLREARAKSKDDLKTLQRRLAESERQVQENLDVYEQQREQLEAELSATRNEQDNIFAKNATATQTISRLRTRISSLENDIRVHRQATTADVTIAEERKDLHEMLKDAKLTAEDLQVQITSRESQLASASNREKDLRAQLKRVREERTLHTQRSTALSTELENVQSRYERAIDNLSRQQHNWEEERKAMASRVRFANTSVSSLQANNNQNLEVMQSKHVGELKGLAKQIQWLRAKCTREEGFRSGLAYEKKFLLMQIEMFEACNQIDLNLLSEMGITPGPSSPRLRLGDSLRRKLGKTEPKRPSLRAVGFVIMASCRMQRMSKEWAGQKRIRHALSKKLESMMEGKRAKKVSSGK</sequence>
<accession>A0A8H3F677</accession>
<dbReference type="GO" id="GO:0005815">
    <property type="term" value="C:microtubule organizing center"/>
    <property type="evidence" value="ECO:0007669"/>
    <property type="project" value="UniProtKB-SubCell"/>
</dbReference>
<comment type="subcellular location">
    <subcellularLocation>
        <location evidence="1">Cytoplasm</location>
        <location evidence="1">Cytoskeleton</location>
        <location evidence="1">Microtubule organizing center</location>
    </subcellularLocation>
</comment>
<name>A0A8H3F677_9LECA</name>
<dbReference type="Pfam" id="PF10495">
    <property type="entry name" value="PACT_coil_coil"/>
    <property type="match status" value="1"/>
</dbReference>
<evidence type="ECO:0000256" key="2">
    <source>
        <dbReference type="ARBA" id="ARBA00022490"/>
    </source>
</evidence>
<keyword evidence="2" id="KW-0963">Cytoplasm</keyword>
<dbReference type="Proteomes" id="UP000664203">
    <property type="component" value="Unassembled WGS sequence"/>
</dbReference>
<evidence type="ECO:0000256" key="7">
    <source>
        <dbReference type="SAM" id="MobiDB-lite"/>
    </source>
</evidence>
<keyword evidence="3" id="KW-0597">Phosphoprotein</keyword>
<organism evidence="10 11">
    <name type="scientific">Alectoria fallacina</name>
    <dbReference type="NCBI Taxonomy" id="1903189"/>
    <lineage>
        <taxon>Eukaryota</taxon>
        <taxon>Fungi</taxon>
        <taxon>Dikarya</taxon>
        <taxon>Ascomycota</taxon>
        <taxon>Pezizomycotina</taxon>
        <taxon>Lecanoromycetes</taxon>
        <taxon>OSLEUM clade</taxon>
        <taxon>Lecanoromycetidae</taxon>
        <taxon>Lecanorales</taxon>
        <taxon>Lecanorineae</taxon>
        <taxon>Parmeliaceae</taxon>
        <taxon>Alectoria</taxon>
    </lineage>
</organism>
<feature type="domain" description="Pericentrin/AKAP-450 centrosomal targeting" evidence="9">
    <location>
        <begin position="1255"/>
        <end position="1345"/>
    </location>
</feature>
<dbReference type="Gene3D" id="1.10.287.1490">
    <property type="match status" value="2"/>
</dbReference>
<dbReference type="EMBL" id="CAJPDR010000093">
    <property type="protein sequence ID" value="CAF9916772.1"/>
    <property type="molecule type" value="Genomic_DNA"/>
</dbReference>
<keyword evidence="11" id="KW-1185">Reference proteome</keyword>
<evidence type="ECO:0000313" key="11">
    <source>
        <dbReference type="Proteomes" id="UP000664203"/>
    </source>
</evidence>
<feature type="compositionally biased region" description="Basic and acidic residues" evidence="7">
    <location>
        <begin position="456"/>
        <end position="466"/>
    </location>
</feature>
<keyword evidence="5" id="KW-0206">Cytoskeleton</keyword>
<evidence type="ECO:0000256" key="3">
    <source>
        <dbReference type="ARBA" id="ARBA00022553"/>
    </source>
</evidence>
<proteinExistence type="predicted"/>
<keyword evidence="4 6" id="KW-0175">Coiled coil</keyword>
<dbReference type="InterPro" id="IPR012943">
    <property type="entry name" value="Cnn_1N"/>
</dbReference>
<evidence type="ECO:0000259" key="8">
    <source>
        <dbReference type="Pfam" id="PF07989"/>
    </source>
</evidence>
<gene>
    <name evidence="10" type="ORF">ALECFALPRED_010864</name>
</gene>
<evidence type="ECO:0000259" key="9">
    <source>
        <dbReference type="Pfam" id="PF10495"/>
    </source>
</evidence>
<dbReference type="PANTHER" id="PTHR23159:SF31">
    <property type="entry name" value="CENTROSOME-ASSOCIATED PROTEIN CEP250 ISOFORM X1"/>
    <property type="match status" value="1"/>
</dbReference>
<comment type="caution">
    <text evidence="10">The sequence shown here is derived from an EMBL/GenBank/DDBJ whole genome shotgun (WGS) entry which is preliminary data.</text>
</comment>
<dbReference type="InterPro" id="IPR019528">
    <property type="entry name" value="PACT_domain"/>
</dbReference>